<organism evidence="1 2">
    <name type="scientific">Racocetra persica</name>
    <dbReference type="NCBI Taxonomy" id="160502"/>
    <lineage>
        <taxon>Eukaryota</taxon>
        <taxon>Fungi</taxon>
        <taxon>Fungi incertae sedis</taxon>
        <taxon>Mucoromycota</taxon>
        <taxon>Glomeromycotina</taxon>
        <taxon>Glomeromycetes</taxon>
        <taxon>Diversisporales</taxon>
        <taxon>Gigasporaceae</taxon>
        <taxon>Racocetra</taxon>
    </lineage>
</organism>
<name>A0ACA9R7H5_9GLOM</name>
<comment type="caution">
    <text evidence="1">The sequence shown here is derived from an EMBL/GenBank/DDBJ whole genome shotgun (WGS) entry which is preliminary data.</text>
</comment>
<dbReference type="EMBL" id="CAJVQC010044811">
    <property type="protein sequence ID" value="CAG8780288.1"/>
    <property type="molecule type" value="Genomic_DNA"/>
</dbReference>
<dbReference type="Proteomes" id="UP000789920">
    <property type="component" value="Unassembled WGS sequence"/>
</dbReference>
<evidence type="ECO:0000313" key="2">
    <source>
        <dbReference type="Proteomes" id="UP000789920"/>
    </source>
</evidence>
<keyword evidence="2" id="KW-1185">Reference proteome</keyword>
<protein>
    <submittedName>
        <fullName evidence="1">33764_t:CDS:1</fullName>
    </submittedName>
</protein>
<reference evidence="1" key="1">
    <citation type="submission" date="2021-06" db="EMBL/GenBank/DDBJ databases">
        <authorList>
            <person name="Kallberg Y."/>
            <person name="Tangrot J."/>
            <person name="Rosling A."/>
        </authorList>
    </citation>
    <scope>NUCLEOTIDE SEQUENCE</scope>
    <source>
        <strain evidence="1">MA461A</strain>
    </source>
</reference>
<feature type="non-terminal residue" evidence="1">
    <location>
        <position position="347"/>
    </location>
</feature>
<sequence length="347" mass="38715">MASIDSLVKEWLRLDKNPVTRLEITKLYSDGNVEKLEECLRNRISFGTAGLRSSMEAGFARINDLTIIQTSQGLCMYLLDTIQNAIVKGVVIGYDHRHNSEKFARLSAAVFLSKGFKVYFYRKLVHTPLVPYGVKKLKAACGIMITASHNPKQDNGYKVYWENACQIIPPHDKGVSDAINNNLEPWIWDPHVVDNSELCIDNIKEISDAYFEELKALSYHREDNAASDLKFVYTAMHGVGTPAAKGIFETFALKSLILTKEQTDPDPDFPTVTFPNPEEGKGTWTLAMKTADEAEAHVIFANDPDADRFSVSEKQKNGEWTVFSGNQIGVMLASVVLSNYKASGKPL</sequence>
<proteinExistence type="predicted"/>
<accession>A0ACA9R7H5</accession>
<evidence type="ECO:0000313" key="1">
    <source>
        <dbReference type="EMBL" id="CAG8780288.1"/>
    </source>
</evidence>
<gene>
    <name evidence="1" type="ORF">RPERSI_LOCUS17475</name>
</gene>